<evidence type="ECO:0000256" key="3">
    <source>
        <dbReference type="ARBA" id="ARBA00022884"/>
    </source>
</evidence>
<keyword evidence="4 7" id="KW-0689">Ribosomal protein</keyword>
<reference evidence="9 10" key="1">
    <citation type="submission" date="2019-03" db="EMBL/GenBank/DDBJ databases">
        <title>Metabolic potential of uncultured bacteria and archaea associated with petroleum seepage in deep-sea sediments.</title>
        <authorList>
            <person name="Dong X."/>
            <person name="Hubert C."/>
        </authorList>
    </citation>
    <scope>NUCLEOTIDE SEQUENCE [LARGE SCALE GENOMIC DNA]</scope>
    <source>
        <strain evidence="9">E44_bin18</strain>
    </source>
</reference>
<evidence type="ECO:0000256" key="2">
    <source>
        <dbReference type="ARBA" id="ARBA00022730"/>
    </source>
</evidence>
<dbReference type="GO" id="GO:0019843">
    <property type="term" value="F:rRNA binding"/>
    <property type="evidence" value="ECO:0007669"/>
    <property type="project" value="UniProtKB-UniRule"/>
</dbReference>
<keyword evidence="5 7" id="KW-0687">Ribonucleoprotein</keyword>
<evidence type="ECO:0000259" key="8">
    <source>
        <dbReference type="PROSITE" id="PS00651"/>
    </source>
</evidence>
<dbReference type="EMBL" id="SOJN01000075">
    <property type="protein sequence ID" value="TET45807.1"/>
    <property type="molecule type" value="Genomic_DNA"/>
</dbReference>
<dbReference type="GO" id="GO:0005840">
    <property type="term" value="C:ribosome"/>
    <property type="evidence" value="ECO:0007669"/>
    <property type="project" value="UniProtKB-KW"/>
</dbReference>
<dbReference type="GO" id="GO:0006412">
    <property type="term" value="P:translation"/>
    <property type="evidence" value="ECO:0007669"/>
    <property type="project" value="UniProtKB-UniRule"/>
</dbReference>
<evidence type="ECO:0000313" key="9">
    <source>
        <dbReference type="EMBL" id="TET45807.1"/>
    </source>
</evidence>
<evidence type="ECO:0000256" key="7">
    <source>
        <dbReference type="HAMAP-Rule" id="MF_00503"/>
    </source>
</evidence>
<evidence type="ECO:0000256" key="6">
    <source>
        <dbReference type="ARBA" id="ARBA00035292"/>
    </source>
</evidence>
<dbReference type="InterPro" id="IPR000244">
    <property type="entry name" value="Ribosomal_bL9"/>
</dbReference>
<keyword evidence="3 7" id="KW-0694">RNA-binding</keyword>
<dbReference type="SUPFAM" id="SSF55653">
    <property type="entry name" value="Ribosomal protein L9 C-domain"/>
    <property type="match status" value="1"/>
</dbReference>
<dbReference type="Gene3D" id="3.10.430.100">
    <property type="entry name" value="Ribosomal protein L9, C-terminal domain"/>
    <property type="match status" value="1"/>
</dbReference>
<comment type="caution">
    <text evidence="9">The sequence shown here is derived from an EMBL/GenBank/DDBJ whole genome shotgun (WGS) entry which is preliminary data.</text>
</comment>
<protein>
    <recommendedName>
        <fullName evidence="6 7">Large ribosomal subunit protein bL9</fullName>
    </recommendedName>
</protein>
<keyword evidence="2 7" id="KW-0699">rRNA-binding</keyword>
<comment type="similarity">
    <text evidence="1 7">Belongs to the bacterial ribosomal protein bL9 family.</text>
</comment>
<accession>A0A523UTD2</accession>
<dbReference type="PROSITE" id="PS00651">
    <property type="entry name" value="RIBOSOMAL_L9"/>
    <property type="match status" value="1"/>
</dbReference>
<dbReference type="GO" id="GO:0003735">
    <property type="term" value="F:structural constituent of ribosome"/>
    <property type="evidence" value="ECO:0007669"/>
    <property type="project" value="InterPro"/>
</dbReference>
<dbReference type="SUPFAM" id="SSF55658">
    <property type="entry name" value="L9 N-domain-like"/>
    <property type="match status" value="1"/>
</dbReference>
<dbReference type="Pfam" id="PF03948">
    <property type="entry name" value="Ribosomal_L9_C"/>
    <property type="match status" value="1"/>
</dbReference>
<evidence type="ECO:0000256" key="5">
    <source>
        <dbReference type="ARBA" id="ARBA00023274"/>
    </source>
</evidence>
<dbReference type="Proteomes" id="UP000315525">
    <property type="component" value="Unassembled WGS sequence"/>
</dbReference>
<dbReference type="NCBIfam" id="TIGR00158">
    <property type="entry name" value="L9"/>
    <property type="match status" value="1"/>
</dbReference>
<dbReference type="InterPro" id="IPR009027">
    <property type="entry name" value="Ribosomal_bL9/RNase_H1_N"/>
</dbReference>
<dbReference type="Gene3D" id="3.40.5.10">
    <property type="entry name" value="Ribosomal protein L9, N-terminal domain"/>
    <property type="match status" value="1"/>
</dbReference>
<dbReference type="InterPro" id="IPR036935">
    <property type="entry name" value="Ribosomal_bL9_N_sf"/>
</dbReference>
<gene>
    <name evidence="7" type="primary">rplI</name>
    <name evidence="9" type="ORF">E3J62_06455</name>
</gene>
<dbReference type="PANTHER" id="PTHR21368">
    <property type="entry name" value="50S RIBOSOMAL PROTEIN L9"/>
    <property type="match status" value="1"/>
</dbReference>
<evidence type="ECO:0000256" key="1">
    <source>
        <dbReference type="ARBA" id="ARBA00010605"/>
    </source>
</evidence>
<dbReference type="HAMAP" id="MF_00503">
    <property type="entry name" value="Ribosomal_bL9"/>
    <property type="match status" value="1"/>
</dbReference>
<organism evidence="9 10">
    <name type="scientific">candidate division TA06 bacterium</name>
    <dbReference type="NCBI Taxonomy" id="2250710"/>
    <lineage>
        <taxon>Bacteria</taxon>
        <taxon>Bacteria division TA06</taxon>
    </lineage>
</organism>
<sequence>MQVILLENVERLGKKGETVKVAKGYGRNYLIPRKLALLDTPGNRKAYQNLKVVEKVRMSREKREAEIIASRLERVSLTAVVQAGEDDKLFGSVTSRDVAELLAKEGFETDKREILLEEPIRRLGVYTVGVKVHPEVDAKIKLWVVRK</sequence>
<dbReference type="InterPro" id="IPR036791">
    <property type="entry name" value="Ribosomal_bL9_C_sf"/>
</dbReference>
<name>A0A523UTD2_UNCT6</name>
<dbReference type="GO" id="GO:1990904">
    <property type="term" value="C:ribonucleoprotein complex"/>
    <property type="evidence" value="ECO:0007669"/>
    <property type="project" value="UniProtKB-KW"/>
</dbReference>
<feature type="domain" description="Ribosomal protein L9" evidence="8">
    <location>
        <begin position="13"/>
        <end position="40"/>
    </location>
</feature>
<dbReference type="Pfam" id="PF01281">
    <property type="entry name" value="Ribosomal_L9_N"/>
    <property type="match status" value="1"/>
</dbReference>
<dbReference type="InterPro" id="IPR020070">
    <property type="entry name" value="Ribosomal_bL9_N"/>
</dbReference>
<dbReference type="InterPro" id="IPR020069">
    <property type="entry name" value="Ribosomal_bL9_C"/>
</dbReference>
<proteinExistence type="inferred from homology"/>
<dbReference type="InterPro" id="IPR020594">
    <property type="entry name" value="Ribosomal_bL9_bac/chp"/>
</dbReference>
<dbReference type="AlphaFoldDB" id="A0A523UTD2"/>
<comment type="function">
    <text evidence="7">Binds to the 23S rRNA.</text>
</comment>
<evidence type="ECO:0000313" key="10">
    <source>
        <dbReference type="Proteomes" id="UP000315525"/>
    </source>
</evidence>
<evidence type="ECO:0000256" key="4">
    <source>
        <dbReference type="ARBA" id="ARBA00022980"/>
    </source>
</evidence>